<feature type="compositionally biased region" description="Basic and acidic residues" evidence="1">
    <location>
        <begin position="250"/>
        <end position="260"/>
    </location>
</feature>
<feature type="compositionally biased region" description="Polar residues" evidence="1">
    <location>
        <begin position="957"/>
        <end position="966"/>
    </location>
</feature>
<feature type="compositionally biased region" description="Polar residues" evidence="1">
    <location>
        <begin position="370"/>
        <end position="382"/>
    </location>
</feature>
<evidence type="ECO:0000313" key="3">
    <source>
        <dbReference type="Proteomes" id="UP001161017"/>
    </source>
</evidence>
<protein>
    <submittedName>
        <fullName evidence="2">Uncharacterized protein</fullName>
    </submittedName>
</protein>
<dbReference type="Proteomes" id="UP001161017">
    <property type="component" value="Unassembled WGS sequence"/>
</dbReference>
<feature type="compositionally biased region" description="Polar residues" evidence="1">
    <location>
        <begin position="389"/>
        <end position="399"/>
    </location>
</feature>
<proteinExistence type="predicted"/>
<comment type="caution">
    <text evidence="2">The sequence shown here is derived from an EMBL/GenBank/DDBJ whole genome shotgun (WGS) entry which is preliminary data.</text>
</comment>
<feature type="region of interest" description="Disordered" evidence="1">
    <location>
        <begin position="1"/>
        <end position="101"/>
    </location>
</feature>
<feature type="compositionally biased region" description="Basic and acidic residues" evidence="1">
    <location>
        <begin position="654"/>
        <end position="668"/>
    </location>
</feature>
<feature type="region of interest" description="Disordered" evidence="1">
    <location>
        <begin position="706"/>
        <end position="799"/>
    </location>
</feature>
<gene>
    <name evidence="2" type="ORF">OHK93_002397</name>
</gene>
<organism evidence="2 3">
    <name type="scientific">Ramalina farinacea</name>
    <dbReference type="NCBI Taxonomy" id="258253"/>
    <lineage>
        <taxon>Eukaryota</taxon>
        <taxon>Fungi</taxon>
        <taxon>Dikarya</taxon>
        <taxon>Ascomycota</taxon>
        <taxon>Pezizomycotina</taxon>
        <taxon>Lecanoromycetes</taxon>
        <taxon>OSLEUM clade</taxon>
        <taxon>Lecanoromycetidae</taxon>
        <taxon>Lecanorales</taxon>
        <taxon>Lecanorineae</taxon>
        <taxon>Ramalinaceae</taxon>
        <taxon>Ramalina</taxon>
    </lineage>
</organism>
<evidence type="ECO:0000313" key="2">
    <source>
        <dbReference type="EMBL" id="MDI1491190.1"/>
    </source>
</evidence>
<feature type="region of interest" description="Disordered" evidence="1">
    <location>
        <begin position="654"/>
        <end position="691"/>
    </location>
</feature>
<feature type="compositionally biased region" description="Basic and acidic residues" evidence="1">
    <location>
        <begin position="883"/>
        <end position="899"/>
    </location>
</feature>
<feature type="region of interest" description="Disordered" evidence="1">
    <location>
        <begin position="231"/>
        <end position="318"/>
    </location>
</feature>
<reference evidence="2" key="1">
    <citation type="journal article" date="2023" name="Genome Biol. Evol.">
        <title>First Whole Genome Sequence and Flow Cytometry Genome Size Data for the Lichen-Forming Fungus Ramalina farinacea (Ascomycota).</title>
        <authorList>
            <person name="Llewellyn T."/>
            <person name="Mian S."/>
            <person name="Hill R."/>
            <person name="Leitch I.J."/>
            <person name="Gaya E."/>
        </authorList>
    </citation>
    <scope>NUCLEOTIDE SEQUENCE</scope>
    <source>
        <strain evidence="2">LIQ254RAFAR</strain>
    </source>
</reference>
<feature type="compositionally biased region" description="Basic and acidic residues" evidence="1">
    <location>
        <begin position="48"/>
        <end position="59"/>
    </location>
</feature>
<feature type="compositionally biased region" description="Basic and acidic residues" evidence="1">
    <location>
        <begin position="942"/>
        <end position="956"/>
    </location>
</feature>
<feature type="compositionally biased region" description="Low complexity" evidence="1">
    <location>
        <begin position="75"/>
        <end position="90"/>
    </location>
</feature>
<dbReference type="AlphaFoldDB" id="A0AA43TYP7"/>
<keyword evidence="3" id="KW-1185">Reference proteome</keyword>
<feature type="compositionally biased region" description="Low complexity" evidence="1">
    <location>
        <begin position="276"/>
        <end position="289"/>
    </location>
</feature>
<accession>A0AA43TYP7</accession>
<feature type="compositionally biased region" description="Basic and acidic residues" evidence="1">
    <location>
        <begin position="767"/>
        <end position="790"/>
    </location>
</feature>
<feature type="region of interest" description="Disordered" evidence="1">
    <location>
        <begin position="370"/>
        <end position="399"/>
    </location>
</feature>
<name>A0AA43TYP7_9LECA</name>
<evidence type="ECO:0000256" key="1">
    <source>
        <dbReference type="SAM" id="MobiDB-lite"/>
    </source>
</evidence>
<feature type="region of interest" description="Disordered" evidence="1">
    <location>
        <begin position="836"/>
        <end position="969"/>
    </location>
</feature>
<feature type="compositionally biased region" description="Basic and acidic residues" evidence="1">
    <location>
        <begin position="853"/>
        <end position="867"/>
    </location>
</feature>
<sequence length="1026" mass="113024">MDYFGDAPIVTSQGERRSRRTSRSTLRAYLYGSRSESSQTLSSDDDERPSKRDSGDLRSSRKRVSLVGSSLMQLSSANRSSARFSNSSNAKLLSSDDSEEPEIVAQQIKQRAHNDVMAAHNHNPSPIVEDKHVDSIFAPVRRKSLYTPGIATRNTSDILRKPPPQKGPESVLSEADRNYYYDPSHSASSPLARLAALNVPTDGRSTPCSLNIPHLGGLGLGTLRVTNDAVQPKTEPLSHCPRSPSQNSDARGDCPEHAEATTEGSFPFPLQSQDQSRPSRASSTVSSLRAADEDPDPEGERRLARQSVEDPEAASSPSAHAMANEYMAEFGGSPFNPSLALTQGPNSRQIGNIDASLEPLPAWTHELQNSAYQGPNRSSSDNLQRESLHSSTRTSHASTFTDPLEVALKTDSGYSSYDSLDAHVTLEYEKHRFGETRPCAEAAGTDFLTPVDTTRARASIGPEPFKTSNRSLSSQTIRKLQKMRPRSQTYITPNPRMGDCSDVHHFSGIDIPRVPSRMVARHTERLQQFPVLDHTFPSSHHISREDSPEPVCFMPSQVRFPSPANALESATTGFETHCVFDGATEKTGLENDRGFAIVSKGDQYGEPSNSVALDAKKQKKAHKKLVKNAEATRRRLIREEKALAKRLEKDRKLLEDQVKKRDRTERSRSRMSRGRRSSSAYRQSNYEDGSNIADFGTVAESLGSGPYDIATRIHPNGSREGRDCSPYKMTSCAQKPHSSTCNEGISHLPQERPRGSSRSQSRGRRTIPLDEISKYCRSSHDEQSRPRSTCDTEPPIPQLYTPYRQAHVPHIAGSCPIEKKAVLDPTGHNLAREDTFKSEASPRPQSMFLPTSSEEKSLHEDVNRPFETETVGRNIPSLWSKGSLEKRTPKSLKKEHEESTDVMQSPTIAPDDVWQAQRRAWAERRKSAGEALSHQQNLPGQRRHEPRPEPTSKHEPIQQSASTVSGLSGRYQGGLQYGYEPGCGLGGSAGTRPTRNGASRKSVIVSQGFGLDLSDVPIFVAASSTA</sequence>
<feature type="compositionally biased region" description="Polar residues" evidence="1">
    <location>
        <begin position="731"/>
        <end position="743"/>
    </location>
</feature>
<dbReference type="EMBL" id="JAPUFD010000013">
    <property type="protein sequence ID" value="MDI1491190.1"/>
    <property type="molecule type" value="Genomic_DNA"/>
</dbReference>